<keyword evidence="4" id="KW-0812">Transmembrane</keyword>
<name>A0DLK4_PARTE</name>
<dbReference type="GO" id="GO:0016020">
    <property type="term" value="C:membrane"/>
    <property type="evidence" value="ECO:0007669"/>
    <property type="project" value="UniProtKB-SubCell"/>
</dbReference>
<evidence type="ECO:0000313" key="5">
    <source>
        <dbReference type="EMBL" id="CAK83921.1"/>
    </source>
</evidence>
<evidence type="ECO:0000256" key="1">
    <source>
        <dbReference type="ARBA" id="ARBA00004370"/>
    </source>
</evidence>
<evidence type="ECO:0000256" key="3">
    <source>
        <dbReference type="ARBA" id="ARBA00023136"/>
    </source>
</evidence>
<protein>
    <submittedName>
        <fullName evidence="5">Uncharacterized protein</fullName>
    </submittedName>
</protein>
<feature type="transmembrane region" description="Helical" evidence="4">
    <location>
        <begin position="295"/>
        <end position="316"/>
    </location>
</feature>
<dbReference type="KEGG" id="ptm:GSPATT00018239001"/>
<dbReference type="STRING" id="5888.A0DLK4"/>
<dbReference type="GO" id="GO:0008610">
    <property type="term" value="P:lipid biosynthetic process"/>
    <property type="evidence" value="ECO:0007669"/>
    <property type="project" value="UniProtKB-ARBA"/>
</dbReference>
<dbReference type="GeneID" id="5037103"/>
<dbReference type="RefSeq" id="XP_001451318.1">
    <property type="nucleotide sequence ID" value="XM_001451281.1"/>
</dbReference>
<feature type="transmembrane region" description="Helical" evidence="4">
    <location>
        <begin position="328"/>
        <end position="349"/>
    </location>
</feature>
<comment type="subcellular location">
    <subcellularLocation>
        <location evidence="1">Membrane</location>
    </subcellularLocation>
</comment>
<keyword evidence="4" id="KW-1133">Transmembrane helix</keyword>
<accession>A0DLK4</accession>
<dbReference type="OrthoDB" id="196717at2759"/>
<dbReference type="OMA" id="VWQKPFL"/>
<keyword evidence="3 4" id="KW-0472">Membrane</keyword>
<feature type="transmembrane region" description="Helical" evidence="4">
    <location>
        <begin position="54"/>
        <end position="73"/>
    </location>
</feature>
<organism evidence="5 6">
    <name type="scientific">Paramecium tetraurelia</name>
    <dbReference type="NCBI Taxonomy" id="5888"/>
    <lineage>
        <taxon>Eukaryota</taxon>
        <taxon>Sar</taxon>
        <taxon>Alveolata</taxon>
        <taxon>Ciliophora</taxon>
        <taxon>Intramacronucleata</taxon>
        <taxon>Oligohymenophorea</taxon>
        <taxon>Peniculida</taxon>
        <taxon>Parameciidae</taxon>
        <taxon>Paramecium</taxon>
    </lineage>
</organism>
<evidence type="ECO:0000256" key="2">
    <source>
        <dbReference type="ARBA" id="ARBA00010441"/>
    </source>
</evidence>
<feature type="transmembrane region" description="Helical" evidence="4">
    <location>
        <begin position="234"/>
        <end position="254"/>
    </location>
</feature>
<feature type="transmembrane region" description="Helical" evidence="4">
    <location>
        <begin position="192"/>
        <end position="214"/>
    </location>
</feature>
<dbReference type="PIRSF" id="PIRSF015665">
    <property type="entry name" value="CHOPT"/>
    <property type="match status" value="1"/>
</dbReference>
<dbReference type="EMBL" id="CT868485">
    <property type="protein sequence ID" value="CAK83921.1"/>
    <property type="molecule type" value="Genomic_DNA"/>
</dbReference>
<gene>
    <name evidence="5" type="ORF">GSPATT00018239001</name>
</gene>
<dbReference type="AlphaFoldDB" id="A0DLK4"/>
<comment type="similarity">
    <text evidence="2">Belongs to the CDP-alcohol phosphatidyltransferase class-I family.</text>
</comment>
<dbReference type="HOGENOM" id="CLU_035066_0_0_1"/>
<sequence>MKYLNYDFIAPTHLHYLKSYRYKGTDQSLLYNYILSPLAELCLRFVPMNVAPNVLTLMGLACIILPHILYFFVMGDNFAGFIPNWLLWLTALLHMLYMVIYVFQEEFRQLGWEASKENKQQQNKCFQENSSPLGMILDHNFDSMIILLQGTSMTTAMQFGNTIFSVILYIIPSVPFYIIAHEEYYTHEMNLPIINAAAEGTISVAVVFAATAYYGCDMWVQKLPWFYNYQMNQFVMLMFIISVIITMPAVFQKIKKFTSITSLLKQLRYFFFFNTVILYSILFSKTNVIQDHVRAYMYTVGFTMSKAVGVVALNHVSNQNLPEYQNSIYIFLVILLNTISGQILGQTIIDEGYLIKFAATASFLIHLHFLYNIARQISEALNIKIFQINSTNK</sequence>
<proteinExistence type="inferred from homology"/>
<keyword evidence="6" id="KW-1185">Reference proteome</keyword>
<dbReference type="Proteomes" id="UP000000600">
    <property type="component" value="Unassembled WGS sequence"/>
</dbReference>
<dbReference type="InParanoid" id="A0DLK4"/>
<evidence type="ECO:0000256" key="4">
    <source>
        <dbReference type="SAM" id="Phobius"/>
    </source>
</evidence>
<dbReference type="PANTHER" id="PTHR10414:SF37">
    <property type="entry name" value="BB IN A BOXCAR, ISOFORM C"/>
    <property type="match status" value="1"/>
</dbReference>
<dbReference type="PANTHER" id="PTHR10414">
    <property type="entry name" value="ETHANOLAMINEPHOSPHOTRANSFERASE"/>
    <property type="match status" value="1"/>
</dbReference>
<dbReference type="eggNOG" id="KOG2877">
    <property type="taxonomic scope" value="Eukaryota"/>
</dbReference>
<feature type="transmembrane region" description="Helical" evidence="4">
    <location>
        <begin position="162"/>
        <end position="180"/>
    </location>
</feature>
<feature type="transmembrane region" description="Helical" evidence="4">
    <location>
        <begin position="85"/>
        <end position="103"/>
    </location>
</feature>
<evidence type="ECO:0000313" key="6">
    <source>
        <dbReference type="Proteomes" id="UP000000600"/>
    </source>
</evidence>
<dbReference type="InterPro" id="IPR014472">
    <property type="entry name" value="CHOPT"/>
</dbReference>
<reference evidence="5 6" key="1">
    <citation type="journal article" date="2006" name="Nature">
        <title>Global trends of whole-genome duplications revealed by the ciliate Paramecium tetraurelia.</title>
        <authorList>
            <consortium name="Genoscope"/>
            <person name="Aury J.-M."/>
            <person name="Jaillon O."/>
            <person name="Duret L."/>
            <person name="Noel B."/>
            <person name="Jubin C."/>
            <person name="Porcel B.M."/>
            <person name="Segurens B."/>
            <person name="Daubin V."/>
            <person name="Anthouard V."/>
            <person name="Aiach N."/>
            <person name="Arnaiz O."/>
            <person name="Billaut A."/>
            <person name="Beisson J."/>
            <person name="Blanc I."/>
            <person name="Bouhouche K."/>
            <person name="Camara F."/>
            <person name="Duharcourt S."/>
            <person name="Guigo R."/>
            <person name="Gogendeau D."/>
            <person name="Katinka M."/>
            <person name="Keller A.-M."/>
            <person name="Kissmehl R."/>
            <person name="Klotz C."/>
            <person name="Koll F."/>
            <person name="Le Moue A."/>
            <person name="Lepere C."/>
            <person name="Malinsky S."/>
            <person name="Nowacki M."/>
            <person name="Nowak J.K."/>
            <person name="Plattner H."/>
            <person name="Poulain J."/>
            <person name="Ruiz F."/>
            <person name="Serrano V."/>
            <person name="Zagulski M."/>
            <person name="Dessen P."/>
            <person name="Betermier M."/>
            <person name="Weissenbach J."/>
            <person name="Scarpelli C."/>
            <person name="Schachter V."/>
            <person name="Sperling L."/>
            <person name="Meyer E."/>
            <person name="Cohen J."/>
            <person name="Wincker P."/>
        </authorList>
    </citation>
    <scope>NUCLEOTIDE SEQUENCE [LARGE SCALE GENOMIC DNA]</scope>
    <source>
        <strain evidence="5 6">Stock d4-2</strain>
    </source>
</reference>
<feature type="transmembrane region" description="Helical" evidence="4">
    <location>
        <begin position="266"/>
        <end position="283"/>
    </location>
</feature>